<dbReference type="RefSeq" id="WP_083045459.1">
    <property type="nucleotide sequence ID" value="NZ_AP022617.1"/>
</dbReference>
<feature type="signal peptide" evidence="2">
    <location>
        <begin position="1"/>
        <end position="23"/>
    </location>
</feature>
<name>A0AAD1IRR1_MYCMB</name>
<sequence length="599" mass="61736">MERIPMWLGIGAVAAGVSAAALAGAGAAAAETESDGSGPSPAASNSEPADPGPAADAPADDTTPQDAEPEPEPGPEDEDLDEGLEEELGDEVEEVGEVEEELGEDPVENDPTEEPVDEAVDEQLEEQLEDVTVPTPGAAGDTGGEPTDATGDEATDAKKEEAATDVEVPVTVTEPAPVDDAAPEAGFTTTAAMMSRQGDEKDITTSDFVAPALSVPALPTPLPSPFGFVQQLPPVVKAFGSVVFDILGAVTKFITGPPQLPPGSTVTVRTSTLEIADGRRVSADWYFPDTDEPPTRIIYLQHGFLANGTMYSHTAAYLAERTNSVVVAPTLTSNPFRADDFWLGGDPMYRAVAELFTGDREALNASAAAAGYATRYGATATLPSDFVLVGHSLGGGLVAGASGHYARFVTASGESNHLAGVISLDGVPPRNDIVENSLAALDATGTYIPFLELHAPTNLFNSTSNITQALNAGRAGKFHGVELDGGVHMDSMLGGNPVIQLSAYVVAGFPKPQNPPAAQQLMAGWINDMFADRIDADTGACAGAECTGIYGPPGSRVEIPTGKGRATARVLGSAVATSRPTLIPVSLWQSTRAVLLPVA</sequence>
<evidence type="ECO:0000256" key="1">
    <source>
        <dbReference type="SAM" id="MobiDB-lite"/>
    </source>
</evidence>
<dbReference type="InterPro" id="IPR029058">
    <property type="entry name" value="AB_hydrolase_fold"/>
</dbReference>
<evidence type="ECO:0008006" key="5">
    <source>
        <dbReference type="Google" id="ProtNLM"/>
    </source>
</evidence>
<keyword evidence="4" id="KW-1185">Reference proteome</keyword>
<proteinExistence type="predicted"/>
<dbReference type="Gene3D" id="3.40.50.1820">
    <property type="entry name" value="alpha/beta hydrolase"/>
    <property type="match status" value="1"/>
</dbReference>
<feature type="region of interest" description="Disordered" evidence="1">
    <location>
        <begin position="22"/>
        <end position="166"/>
    </location>
</feature>
<evidence type="ECO:0000313" key="4">
    <source>
        <dbReference type="Proteomes" id="UP000466039"/>
    </source>
</evidence>
<feature type="compositionally biased region" description="Acidic residues" evidence="1">
    <location>
        <begin position="67"/>
        <end position="129"/>
    </location>
</feature>
<dbReference type="Proteomes" id="UP000466039">
    <property type="component" value="Chromosome"/>
</dbReference>
<dbReference type="EMBL" id="AP022617">
    <property type="protein sequence ID" value="BBZ58888.1"/>
    <property type="molecule type" value="Genomic_DNA"/>
</dbReference>
<accession>A0AAD1IRR1</accession>
<gene>
    <name evidence="3" type="ORF">MMON_01890</name>
</gene>
<organism evidence="3 4">
    <name type="scientific">Mycolicibacterium monacense</name>
    <name type="common">Mycobacterium monacense</name>
    <dbReference type="NCBI Taxonomy" id="85693"/>
    <lineage>
        <taxon>Bacteria</taxon>
        <taxon>Bacillati</taxon>
        <taxon>Actinomycetota</taxon>
        <taxon>Actinomycetes</taxon>
        <taxon>Mycobacteriales</taxon>
        <taxon>Mycobacteriaceae</taxon>
        <taxon>Mycolicibacterium</taxon>
    </lineage>
</organism>
<feature type="chain" id="PRO_5042011109" description="Esterase/lipase" evidence="2">
    <location>
        <begin position="24"/>
        <end position="599"/>
    </location>
</feature>
<protein>
    <recommendedName>
        <fullName evidence="5">Esterase/lipase</fullName>
    </recommendedName>
</protein>
<evidence type="ECO:0000256" key="2">
    <source>
        <dbReference type="SAM" id="SignalP"/>
    </source>
</evidence>
<dbReference type="AlphaFoldDB" id="A0AAD1IRR1"/>
<keyword evidence="2" id="KW-0732">Signal</keyword>
<evidence type="ECO:0000313" key="3">
    <source>
        <dbReference type="EMBL" id="BBZ58888.1"/>
    </source>
</evidence>
<feature type="compositionally biased region" description="Low complexity" evidence="1">
    <location>
        <begin position="47"/>
        <end position="66"/>
    </location>
</feature>
<dbReference type="SUPFAM" id="SSF53474">
    <property type="entry name" value="alpha/beta-Hydrolases"/>
    <property type="match status" value="1"/>
</dbReference>
<reference evidence="3 4" key="1">
    <citation type="journal article" date="2019" name="Emerg. Microbes Infect.">
        <title>Comprehensive subspecies identification of 175 nontuberculous mycobacteria species based on 7547 genomic profiles.</title>
        <authorList>
            <person name="Matsumoto Y."/>
            <person name="Kinjo T."/>
            <person name="Motooka D."/>
            <person name="Nabeya D."/>
            <person name="Jung N."/>
            <person name="Uechi K."/>
            <person name="Horii T."/>
            <person name="Iida T."/>
            <person name="Fujita J."/>
            <person name="Nakamura S."/>
        </authorList>
    </citation>
    <scope>NUCLEOTIDE SEQUENCE [LARGE SCALE GENOMIC DNA]</scope>
    <source>
        <strain evidence="3 4">JCM 15658</strain>
    </source>
</reference>